<evidence type="ECO:0000313" key="2">
    <source>
        <dbReference type="Proteomes" id="UP000044938"/>
    </source>
</evidence>
<organism evidence="1 2">
    <name type="scientific">Mycobacterium tuberculosis</name>
    <dbReference type="NCBI Taxonomy" id="1773"/>
    <lineage>
        <taxon>Bacteria</taxon>
        <taxon>Bacillati</taxon>
        <taxon>Actinomycetota</taxon>
        <taxon>Actinomycetes</taxon>
        <taxon>Mycobacteriales</taxon>
        <taxon>Mycobacteriaceae</taxon>
        <taxon>Mycobacterium</taxon>
        <taxon>Mycobacterium tuberculosis complex</taxon>
    </lineage>
</organism>
<accession>A0A655IQX8</accession>
<reference evidence="1 2" key="1">
    <citation type="submission" date="2015-03" db="EMBL/GenBank/DDBJ databases">
        <authorList>
            <consortium name="Pathogen Informatics"/>
        </authorList>
    </citation>
    <scope>NUCLEOTIDE SEQUENCE [LARGE SCALE GENOMIC DNA]</scope>
    <source>
        <strain evidence="1 2">M09401471</strain>
    </source>
</reference>
<name>A0A655IQX8_MYCTX</name>
<evidence type="ECO:0000313" key="1">
    <source>
        <dbReference type="EMBL" id="COW11249.1"/>
    </source>
</evidence>
<dbReference type="AlphaFoldDB" id="A0A655IQX8"/>
<sequence>MEDLYEQCSLHITEYMASSVSVGRRPRIWRIRRYSSSLRPSSPYGCGWSGVVAACSTVSSTDVLRGVRASGDITEAV</sequence>
<proteinExistence type="predicted"/>
<protein>
    <submittedName>
        <fullName evidence="1">Uncharacterized protein</fullName>
    </submittedName>
</protein>
<dbReference type="Proteomes" id="UP000044938">
    <property type="component" value="Unassembled WGS sequence"/>
</dbReference>
<gene>
    <name evidence="1" type="ORF">ERS007720_01727</name>
</gene>
<dbReference type="EMBL" id="CSAJ01000184">
    <property type="protein sequence ID" value="COW11249.1"/>
    <property type="molecule type" value="Genomic_DNA"/>
</dbReference>